<dbReference type="AlphaFoldDB" id="A0A830DLX4"/>
<keyword evidence="2" id="KW-0479">Metal-binding</keyword>
<dbReference type="Gene3D" id="3.30.40.10">
    <property type="entry name" value="Zinc/RING finger domain, C3HC4 (zinc finger)"/>
    <property type="match status" value="1"/>
</dbReference>
<keyword evidence="5" id="KW-0862">Zinc</keyword>
<evidence type="ECO:0000256" key="2">
    <source>
        <dbReference type="ARBA" id="ARBA00022723"/>
    </source>
</evidence>
<dbReference type="SMART" id="SM00184">
    <property type="entry name" value="RING"/>
    <property type="match status" value="1"/>
</dbReference>
<organism evidence="8 9">
    <name type="scientific">Phtheirospermum japonicum</name>
    <dbReference type="NCBI Taxonomy" id="374723"/>
    <lineage>
        <taxon>Eukaryota</taxon>
        <taxon>Viridiplantae</taxon>
        <taxon>Streptophyta</taxon>
        <taxon>Embryophyta</taxon>
        <taxon>Tracheophyta</taxon>
        <taxon>Spermatophyta</taxon>
        <taxon>Magnoliopsida</taxon>
        <taxon>eudicotyledons</taxon>
        <taxon>Gunneridae</taxon>
        <taxon>Pentapetalae</taxon>
        <taxon>asterids</taxon>
        <taxon>lamiids</taxon>
        <taxon>Lamiales</taxon>
        <taxon>Orobanchaceae</taxon>
        <taxon>Orobanchaceae incertae sedis</taxon>
        <taxon>Phtheirospermum</taxon>
    </lineage>
</organism>
<evidence type="ECO:0000256" key="1">
    <source>
        <dbReference type="ARBA" id="ARBA00004906"/>
    </source>
</evidence>
<comment type="caution">
    <text evidence="8">The sequence shown here is derived from an EMBL/GenBank/DDBJ whole genome shotgun (WGS) entry which is preliminary data.</text>
</comment>
<keyword evidence="3 6" id="KW-0863">Zinc-finger</keyword>
<dbReference type="InterPro" id="IPR001841">
    <property type="entry name" value="Znf_RING"/>
</dbReference>
<keyword evidence="4" id="KW-0833">Ubl conjugation pathway</keyword>
<proteinExistence type="predicted"/>
<dbReference type="OrthoDB" id="809202at2759"/>
<gene>
    <name evidence="8" type="ORF">PHJA_002918600</name>
</gene>
<dbReference type="PANTHER" id="PTHR45931:SF16">
    <property type="entry name" value="RING_U-BOX SUPERFAMILY PROTEIN"/>
    <property type="match status" value="1"/>
</dbReference>
<feature type="domain" description="RING-type" evidence="7">
    <location>
        <begin position="81"/>
        <end position="122"/>
    </location>
</feature>
<sequence>MTDDLIQSFIHKALDYAQQVTAVHPSRPIVPIVVNLYVCTLQLDGETIDHAIDRSVRPDCLIPLDLLRPDGAGSGALMETCPFCLGGPTAVAPVSLLPCKHAFHSHCVVRWLMESESCPLCRHDEIILLEKGRRAEQLDTSQINRIQDRLITRAQSTNRLPRPARVRRAPAWHDDYVMGSTNHLPVPTRVRRAPAWHGDYVMG</sequence>
<evidence type="ECO:0000256" key="3">
    <source>
        <dbReference type="ARBA" id="ARBA00022771"/>
    </source>
</evidence>
<dbReference type="EMBL" id="BMAC01001753">
    <property type="protein sequence ID" value="GFQ07746.1"/>
    <property type="molecule type" value="Genomic_DNA"/>
</dbReference>
<comment type="pathway">
    <text evidence="1">Protein modification; protein ubiquitination.</text>
</comment>
<accession>A0A830DLX4</accession>
<dbReference type="Proteomes" id="UP000653305">
    <property type="component" value="Unassembled WGS sequence"/>
</dbReference>
<evidence type="ECO:0000313" key="8">
    <source>
        <dbReference type="EMBL" id="GFQ07746.1"/>
    </source>
</evidence>
<dbReference type="GO" id="GO:0061630">
    <property type="term" value="F:ubiquitin protein ligase activity"/>
    <property type="evidence" value="ECO:0007669"/>
    <property type="project" value="TreeGrafter"/>
</dbReference>
<dbReference type="Pfam" id="PF12678">
    <property type="entry name" value="zf-rbx1"/>
    <property type="match status" value="1"/>
</dbReference>
<evidence type="ECO:0000259" key="7">
    <source>
        <dbReference type="PROSITE" id="PS50089"/>
    </source>
</evidence>
<dbReference type="GO" id="GO:0008270">
    <property type="term" value="F:zinc ion binding"/>
    <property type="evidence" value="ECO:0007669"/>
    <property type="project" value="UniProtKB-KW"/>
</dbReference>
<evidence type="ECO:0000256" key="4">
    <source>
        <dbReference type="ARBA" id="ARBA00022786"/>
    </source>
</evidence>
<keyword evidence="9" id="KW-1185">Reference proteome</keyword>
<name>A0A830DLX4_9LAMI</name>
<dbReference type="GO" id="GO:0006511">
    <property type="term" value="P:ubiquitin-dependent protein catabolic process"/>
    <property type="evidence" value="ECO:0007669"/>
    <property type="project" value="TreeGrafter"/>
</dbReference>
<evidence type="ECO:0000256" key="5">
    <source>
        <dbReference type="ARBA" id="ARBA00022833"/>
    </source>
</evidence>
<dbReference type="PROSITE" id="PS50089">
    <property type="entry name" value="ZF_RING_2"/>
    <property type="match status" value="1"/>
</dbReference>
<reference evidence="8" key="1">
    <citation type="submission" date="2020-07" db="EMBL/GenBank/DDBJ databases">
        <title>Ethylene signaling mediates host invasion by parasitic plants.</title>
        <authorList>
            <person name="Yoshida S."/>
        </authorList>
    </citation>
    <scope>NUCLEOTIDE SEQUENCE</scope>
    <source>
        <strain evidence="8">Okayama</strain>
    </source>
</reference>
<dbReference type="PANTHER" id="PTHR45931">
    <property type="entry name" value="SI:CH211-59O9.10"/>
    <property type="match status" value="1"/>
</dbReference>
<dbReference type="SUPFAM" id="SSF57850">
    <property type="entry name" value="RING/U-box"/>
    <property type="match status" value="1"/>
</dbReference>
<evidence type="ECO:0000313" key="9">
    <source>
        <dbReference type="Proteomes" id="UP000653305"/>
    </source>
</evidence>
<evidence type="ECO:0000256" key="6">
    <source>
        <dbReference type="PROSITE-ProRule" id="PRU00175"/>
    </source>
</evidence>
<protein>
    <submittedName>
        <fullName evidence="8">E3 ubiquitin-protein ligase rnf181</fullName>
    </submittedName>
</protein>
<dbReference type="GO" id="GO:0005634">
    <property type="term" value="C:nucleus"/>
    <property type="evidence" value="ECO:0007669"/>
    <property type="project" value="TreeGrafter"/>
</dbReference>
<dbReference type="InterPro" id="IPR051834">
    <property type="entry name" value="RING_finger_E3_ligase"/>
</dbReference>
<dbReference type="InterPro" id="IPR024766">
    <property type="entry name" value="Znf_RING_H2"/>
</dbReference>
<dbReference type="InterPro" id="IPR013083">
    <property type="entry name" value="Znf_RING/FYVE/PHD"/>
</dbReference>